<comment type="caution">
    <text evidence="2">The sequence shown here is derived from an EMBL/GenBank/DDBJ whole genome shotgun (WGS) entry which is preliminary data.</text>
</comment>
<evidence type="ECO:0000313" key="1">
    <source>
        <dbReference type="EMBL" id="SON83555.1"/>
    </source>
</evidence>
<name>A0AB38E277_XANCH</name>
<protein>
    <recommendedName>
        <fullName evidence="5">Secreted protein</fullName>
    </recommendedName>
</protein>
<reference evidence="3 4" key="1">
    <citation type="submission" date="2017-10" db="EMBL/GenBank/DDBJ databases">
        <authorList>
            <person name="Regsiter A."/>
            <person name="William W."/>
        </authorList>
    </citation>
    <scope>NUCLEOTIDE SEQUENCE [LARGE SCALE GENOMIC DNA]</scope>
    <source>
        <strain evidence="1 4">CFBP6984</strain>
        <strain evidence="2 3">CFBP7430</strain>
    </source>
</reference>
<evidence type="ECO:0000313" key="2">
    <source>
        <dbReference type="EMBL" id="SON90565.1"/>
    </source>
</evidence>
<dbReference type="AlphaFoldDB" id="A0AB38E277"/>
<keyword evidence="4" id="KW-1185">Reference proteome</keyword>
<accession>A0AB38E277</accession>
<evidence type="ECO:0008006" key="5">
    <source>
        <dbReference type="Google" id="ProtNLM"/>
    </source>
</evidence>
<gene>
    <name evidence="1" type="ORF">XAP6984_520087</name>
    <name evidence="2" type="ORF">XAP7430_480135</name>
</gene>
<dbReference type="Proteomes" id="UP000234166">
    <property type="component" value="Unassembled WGS sequence"/>
</dbReference>
<dbReference type="EMBL" id="OCYS01000103">
    <property type="protein sequence ID" value="SON90565.1"/>
    <property type="molecule type" value="Genomic_DNA"/>
</dbReference>
<proteinExistence type="predicted"/>
<evidence type="ECO:0000313" key="3">
    <source>
        <dbReference type="Proteomes" id="UP000234166"/>
    </source>
</evidence>
<dbReference type="Proteomes" id="UP000234181">
    <property type="component" value="Unassembled WGS sequence"/>
</dbReference>
<evidence type="ECO:0000313" key="4">
    <source>
        <dbReference type="Proteomes" id="UP000234181"/>
    </source>
</evidence>
<dbReference type="EMBL" id="OCYT01000109">
    <property type="protein sequence ID" value="SON83555.1"/>
    <property type="molecule type" value="Genomic_DNA"/>
</dbReference>
<organism evidence="2 3">
    <name type="scientific">Xanthomonas campestris pv. phaseoli</name>
    <dbReference type="NCBI Taxonomy" id="317013"/>
    <lineage>
        <taxon>Bacteria</taxon>
        <taxon>Pseudomonadati</taxon>
        <taxon>Pseudomonadota</taxon>
        <taxon>Gammaproteobacteria</taxon>
        <taxon>Lysobacterales</taxon>
        <taxon>Lysobacteraceae</taxon>
        <taxon>Xanthomonas</taxon>
    </lineage>
</organism>
<sequence length="91" mass="9754">MRMPVFCGAAQCGASPIEVDLPQATHQPRVPLEPPAPLALRLDADGQLFWNASPVTLLWSSQTYRCGAYTTISWKVPTSAIHAAAVHCPAV</sequence>